<evidence type="ECO:0000313" key="2">
    <source>
        <dbReference type="EMBL" id="KAF2221674.1"/>
    </source>
</evidence>
<feature type="compositionally biased region" description="Basic and acidic residues" evidence="1">
    <location>
        <begin position="152"/>
        <end position="166"/>
    </location>
</feature>
<dbReference type="Proteomes" id="UP000799538">
    <property type="component" value="Unassembled WGS sequence"/>
</dbReference>
<accession>A0A6A6G7P0</accession>
<dbReference type="AlphaFoldDB" id="A0A6A6G7P0"/>
<feature type="region of interest" description="Disordered" evidence="1">
    <location>
        <begin position="152"/>
        <end position="177"/>
    </location>
</feature>
<protein>
    <submittedName>
        <fullName evidence="2">Uncharacterized protein</fullName>
    </submittedName>
</protein>
<keyword evidence="3" id="KW-1185">Reference proteome</keyword>
<reference evidence="3" key="1">
    <citation type="journal article" date="2020" name="Stud. Mycol.">
        <title>101 Dothideomycetes genomes: A test case for predicting lifestyles and emergence of pathogens.</title>
        <authorList>
            <person name="Haridas S."/>
            <person name="Albert R."/>
            <person name="Binder M."/>
            <person name="Bloem J."/>
            <person name="LaButti K."/>
            <person name="Salamov A."/>
            <person name="Andreopoulos B."/>
            <person name="Baker S."/>
            <person name="Barry K."/>
            <person name="Bills G."/>
            <person name="Bluhm B."/>
            <person name="Cannon C."/>
            <person name="Castanera R."/>
            <person name="Culley D."/>
            <person name="Daum C."/>
            <person name="Ezra D."/>
            <person name="Gonzalez J."/>
            <person name="Henrissat B."/>
            <person name="Kuo A."/>
            <person name="Liang C."/>
            <person name="Lipzen A."/>
            <person name="Lutzoni F."/>
            <person name="Magnuson J."/>
            <person name="Mondo S."/>
            <person name="Nolan M."/>
            <person name="Ohm R."/>
            <person name="Pangilinan J."/>
            <person name="Park H.-J."/>
            <person name="Ramirez L."/>
            <person name="Alfaro M."/>
            <person name="Sun H."/>
            <person name="Tritt A."/>
            <person name="Yoshinaga Y."/>
            <person name="Zwiers L.-H."/>
            <person name="Turgeon B."/>
            <person name="Goodwin S."/>
            <person name="Spatafora J."/>
            <person name="Crous P."/>
            <person name="Grigoriev I."/>
        </authorList>
    </citation>
    <scope>NUCLEOTIDE SEQUENCE [LARGE SCALE GENOMIC DNA]</scope>
    <source>
        <strain evidence="3">CECT 20119</strain>
    </source>
</reference>
<evidence type="ECO:0000313" key="3">
    <source>
        <dbReference type="Proteomes" id="UP000799538"/>
    </source>
</evidence>
<proteinExistence type="predicted"/>
<organism evidence="2 3">
    <name type="scientific">Elsinoe ampelina</name>
    <dbReference type="NCBI Taxonomy" id="302913"/>
    <lineage>
        <taxon>Eukaryota</taxon>
        <taxon>Fungi</taxon>
        <taxon>Dikarya</taxon>
        <taxon>Ascomycota</taxon>
        <taxon>Pezizomycotina</taxon>
        <taxon>Dothideomycetes</taxon>
        <taxon>Dothideomycetidae</taxon>
        <taxon>Myriangiales</taxon>
        <taxon>Elsinoaceae</taxon>
        <taxon>Elsinoe</taxon>
    </lineage>
</organism>
<sequence>MGIVTAQPRQRNHALNRNMHFPPHGHLLAKVQHAATYHPLGNPRALSTPASGSCQDTSCDSESHLATGCNCPSGEKSLVCLFVSHTFAGCPVSYHTLCGGRVGRDHRLAVPGSGTGRARSALFHCSGRAKCGRGGLDTCEEDRRMQLGKVVESEGKEGGGVEEARCGHGQRGRGCAN</sequence>
<gene>
    <name evidence="2" type="ORF">BDZ85DRAFT_264203</name>
</gene>
<dbReference type="EMBL" id="ML992509">
    <property type="protein sequence ID" value="KAF2221674.1"/>
    <property type="molecule type" value="Genomic_DNA"/>
</dbReference>
<name>A0A6A6G7P0_9PEZI</name>
<evidence type="ECO:0000256" key="1">
    <source>
        <dbReference type="SAM" id="MobiDB-lite"/>
    </source>
</evidence>